<dbReference type="GO" id="GO:1901987">
    <property type="term" value="P:regulation of cell cycle phase transition"/>
    <property type="evidence" value="ECO:0007669"/>
    <property type="project" value="TreeGrafter"/>
</dbReference>
<feature type="region of interest" description="Disordered" evidence="5">
    <location>
        <begin position="887"/>
        <end position="983"/>
    </location>
</feature>
<dbReference type="EMBL" id="CAJPEV010000121">
    <property type="protein sequence ID" value="CAG0880926.1"/>
    <property type="molecule type" value="Genomic_DNA"/>
</dbReference>
<dbReference type="PANTHER" id="PTHR15375">
    <property type="entry name" value="ACTIVATOR OF S-PHASE KINASE-RELATED"/>
    <property type="match status" value="1"/>
</dbReference>
<dbReference type="GO" id="GO:0010571">
    <property type="term" value="P:positive regulation of nuclear cell cycle DNA replication"/>
    <property type="evidence" value="ECO:0007669"/>
    <property type="project" value="TreeGrafter"/>
</dbReference>
<evidence type="ECO:0000256" key="4">
    <source>
        <dbReference type="PROSITE-ProRule" id="PRU00600"/>
    </source>
</evidence>
<feature type="compositionally biased region" description="Polar residues" evidence="5">
    <location>
        <begin position="888"/>
        <end position="900"/>
    </location>
</feature>
<dbReference type="InterPro" id="IPR038545">
    <property type="entry name" value="Znf_DBF_sf"/>
</dbReference>
<evidence type="ECO:0000256" key="1">
    <source>
        <dbReference type="ARBA" id="ARBA00022723"/>
    </source>
</evidence>
<dbReference type="GO" id="GO:0043539">
    <property type="term" value="F:protein serine/threonine kinase activator activity"/>
    <property type="evidence" value="ECO:0007669"/>
    <property type="project" value="TreeGrafter"/>
</dbReference>
<dbReference type="GO" id="GO:0008270">
    <property type="term" value="F:zinc ion binding"/>
    <property type="evidence" value="ECO:0007669"/>
    <property type="project" value="UniProtKB-KW"/>
</dbReference>
<dbReference type="GO" id="GO:0031431">
    <property type="term" value="C:Dbf4-dependent protein kinase complex"/>
    <property type="evidence" value="ECO:0007669"/>
    <property type="project" value="TreeGrafter"/>
</dbReference>
<dbReference type="Gene3D" id="6.10.250.3410">
    <property type="entry name" value="DBF zinc finger"/>
    <property type="match status" value="1"/>
</dbReference>
<dbReference type="PANTHER" id="PTHR15375:SF26">
    <property type="entry name" value="PROTEIN CHIFFON"/>
    <property type="match status" value="1"/>
</dbReference>
<reference evidence="7" key="1">
    <citation type="submission" date="2020-11" db="EMBL/GenBank/DDBJ databases">
        <authorList>
            <person name="Tran Van P."/>
        </authorList>
    </citation>
    <scope>NUCLEOTIDE SEQUENCE</scope>
</reference>
<protein>
    <recommendedName>
        <fullName evidence="6">DBF4-type domain-containing protein</fullName>
    </recommendedName>
</protein>
<keyword evidence="2 4" id="KW-0863">Zinc-finger</keyword>
<evidence type="ECO:0000313" key="8">
    <source>
        <dbReference type="Proteomes" id="UP000677054"/>
    </source>
</evidence>
<evidence type="ECO:0000256" key="2">
    <source>
        <dbReference type="ARBA" id="ARBA00022771"/>
    </source>
</evidence>
<dbReference type="GO" id="GO:0003676">
    <property type="term" value="F:nucleic acid binding"/>
    <property type="evidence" value="ECO:0007669"/>
    <property type="project" value="InterPro"/>
</dbReference>
<feature type="region of interest" description="Disordered" evidence="5">
    <location>
        <begin position="587"/>
        <end position="608"/>
    </location>
</feature>
<dbReference type="Proteomes" id="UP000677054">
    <property type="component" value="Unassembled WGS sequence"/>
</dbReference>
<evidence type="ECO:0000256" key="5">
    <source>
        <dbReference type="SAM" id="MobiDB-lite"/>
    </source>
</evidence>
<accession>A0A7R9A3A6</accession>
<feature type="domain" description="DBF4-type" evidence="6">
    <location>
        <begin position="327"/>
        <end position="376"/>
    </location>
</feature>
<feature type="region of interest" description="Disordered" evidence="5">
    <location>
        <begin position="829"/>
        <end position="856"/>
    </location>
</feature>
<dbReference type="EMBL" id="LR899638">
    <property type="protein sequence ID" value="CAD7241314.1"/>
    <property type="molecule type" value="Genomic_DNA"/>
</dbReference>
<keyword evidence="1" id="KW-0479">Metal-binding</keyword>
<dbReference type="AlphaFoldDB" id="A0A7R9A3A6"/>
<sequence length="983" mass="110036">MARERASPTGNLLKGRKVYLDISSQKQLLEVKSKLLAVGAKRAWGIWQPCPSPFSFLALRFALCSPSQRGNWLRNACECTDGSFDEGGNTNLLHWESLAALPEVEEFFSREVHAVVSSRPESVWFYQQQQQQKQGQPVKLQESILNLPSPSPGYVPSPSSCSSSIDDGGCGARGPLGNRGSAMLAKAIRSKASISKTLETAQQFGIAIWPLARVLALLEKAHNLPTARRGAKEALKRVTARPLRSPFLKVEDKSRKYRPLYKEFSVWPKLLRFVRSAGSPFHFTSQPFSNEPLGEKKVEVKKFEKPTRQRSSPRKPLPSASTLKKPATGKSGYCEICNVTFRCLEEHLETPKHKAYVVNDSHYHCIDQLIPGHQDFQDLIASELQVVCKAEAGMVSSSPSAEHKNLIAEAPEPRRSSLRLLAHRGKSYNEGEGMNGIQSDDEDLSLREKIRIRSHRHSDEGRNNCLHSSIKTRARHLTSSSDGAGETMKLNGMMNGNLCKRRPMSRTEKFLRDNVEYYKLQVLSSKLRSTDHLMRMTNESEDFTRRGRMHPDLALLIDNQEYYKLETLPGKLRASSLSPRHCEDTHIPLEKPKQENPPLPKTMASPHEDSDIVVNVDCASTEEKQPSCSSPKRRPGRRELEQLLEDNKEILDLTLSDSRLRSSPPECGLLKPAFSDCDHRLCQSEPPLHEGDSVAPDMSYLFDQHPPVDPCVNYHSMDFQRFWSEPDTLKPFPLPFEMSFDVVLRQAQLVRGSKNNASAAKRRPLSVAEMHRKSPRCHASTQAILSQLKISQEVNPEEPVTDAGLADLAQGIEEEIINGSIEDMEDLQEPGALPPTMSSGRGKRARHSSHRGDTLPISIDTSHISLDFLARADECECALVFNGMGEDCSTSECSSVGSASQRDRKRKKVYKPNRTGWPKNKKKRKVEKVETPIQVPVTANRRRTRSSGTLDPKDDVLDASPKPKKSESPKESSSPGRKRARIV</sequence>
<dbReference type="PROSITE" id="PS51265">
    <property type="entry name" value="ZF_DBF4"/>
    <property type="match status" value="1"/>
</dbReference>
<dbReference type="FunFam" id="6.10.250.3410:FF:000001">
    <property type="entry name" value="Protein DBF4 homolog A"/>
    <property type="match status" value="1"/>
</dbReference>
<gene>
    <name evidence="7" type="ORF">DSTB1V02_LOCUS1314</name>
</gene>
<organism evidence="7">
    <name type="scientific">Darwinula stevensoni</name>
    <dbReference type="NCBI Taxonomy" id="69355"/>
    <lineage>
        <taxon>Eukaryota</taxon>
        <taxon>Metazoa</taxon>
        <taxon>Ecdysozoa</taxon>
        <taxon>Arthropoda</taxon>
        <taxon>Crustacea</taxon>
        <taxon>Oligostraca</taxon>
        <taxon>Ostracoda</taxon>
        <taxon>Podocopa</taxon>
        <taxon>Podocopida</taxon>
        <taxon>Darwinulocopina</taxon>
        <taxon>Darwinuloidea</taxon>
        <taxon>Darwinulidae</taxon>
        <taxon>Darwinula</taxon>
    </lineage>
</organism>
<keyword evidence="8" id="KW-1185">Reference proteome</keyword>
<keyword evidence="3" id="KW-0862">Zinc</keyword>
<dbReference type="SMART" id="SM00586">
    <property type="entry name" value="ZnF_DBF"/>
    <property type="match status" value="1"/>
</dbReference>
<name>A0A7R9A3A6_9CRUS</name>
<feature type="region of interest" description="Disordered" evidence="5">
    <location>
        <begin position="301"/>
        <end position="328"/>
    </location>
</feature>
<dbReference type="OrthoDB" id="21380at2759"/>
<proteinExistence type="predicted"/>
<dbReference type="InterPro" id="IPR051590">
    <property type="entry name" value="Replication_Regulatory_Kinase"/>
</dbReference>
<evidence type="ECO:0000256" key="3">
    <source>
        <dbReference type="ARBA" id="ARBA00022833"/>
    </source>
</evidence>
<evidence type="ECO:0000259" key="6">
    <source>
        <dbReference type="PROSITE" id="PS51265"/>
    </source>
</evidence>
<dbReference type="Pfam" id="PF07535">
    <property type="entry name" value="zf-DBF"/>
    <property type="match status" value="1"/>
</dbReference>
<evidence type="ECO:0000313" key="7">
    <source>
        <dbReference type="EMBL" id="CAD7241314.1"/>
    </source>
</evidence>
<dbReference type="InterPro" id="IPR006572">
    <property type="entry name" value="Znf_DBF"/>
</dbReference>